<organism evidence="2 3">
    <name type="scientific">Roseomonas acroporae</name>
    <dbReference type="NCBI Taxonomy" id="2937791"/>
    <lineage>
        <taxon>Bacteria</taxon>
        <taxon>Pseudomonadati</taxon>
        <taxon>Pseudomonadota</taxon>
        <taxon>Alphaproteobacteria</taxon>
        <taxon>Acetobacterales</taxon>
        <taxon>Roseomonadaceae</taxon>
        <taxon>Roseomonas</taxon>
    </lineage>
</organism>
<proteinExistence type="predicted"/>
<keyword evidence="3" id="KW-1185">Reference proteome</keyword>
<protein>
    <recommendedName>
        <fullName evidence="1">DUF6883 domain-containing protein</fullName>
    </recommendedName>
</protein>
<feature type="domain" description="DUF6883" evidence="1">
    <location>
        <begin position="4"/>
        <end position="110"/>
    </location>
</feature>
<comment type="caution">
    <text evidence="2">The sequence shown here is derived from an EMBL/GenBank/DDBJ whole genome shotgun (WGS) entry which is preliminary data.</text>
</comment>
<dbReference type="Proteomes" id="UP001139516">
    <property type="component" value="Unassembled WGS sequence"/>
</dbReference>
<dbReference type="RefSeq" id="WP_248670104.1">
    <property type="nucleotide sequence ID" value="NZ_JALPRX010000172.1"/>
</dbReference>
<dbReference type="InterPro" id="IPR049250">
    <property type="entry name" value="DUF6883"/>
</dbReference>
<sequence>MPGLPNPGLRWIPDAKVRDYLLSSTTEKGRSRLKFFQSHGFSQAGWPVLCDALMAHALTASVEIVRQDQWGITYCATGSIVTPDGRNPVIRAFWIIRPIDPRPQLTSVLPG</sequence>
<dbReference type="Pfam" id="PF21814">
    <property type="entry name" value="DUF6883"/>
    <property type="match status" value="1"/>
</dbReference>
<dbReference type="AlphaFoldDB" id="A0A9X1YE02"/>
<gene>
    <name evidence="2" type="ORF">M0638_27275</name>
</gene>
<name>A0A9X1YE02_9PROT</name>
<reference evidence="2" key="1">
    <citation type="submission" date="2022-04" db="EMBL/GenBank/DDBJ databases">
        <title>Roseomonas acroporae sp. nov., isolated from coral Acropora digitifera.</title>
        <authorList>
            <person name="Sun H."/>
        </authorList>
    </citation>
    <scope>NUCLEOTIDE SEQUENCE</scope>
    <source>
        <strain evidence="2">NAR14</strain>
    </source>
</reference>
<accession>A0A9X1YE02</accession>
<evidence type="ECO:0000259" key="1">
    <source>
        <dbReference type="Pfam" id="PF21814"/>
    </source>
</evidence>
<dbReference type="EMBL" id="JALPRX010000172">
    <property type="protein sequence ID" value="MCK8788062.1"/>
    <property type="molecule type" value="Genomic_DNA"/>
</dbReference>
<evidence type="ECO:0000313" key="2">
    <source>
        <dbReference type="EMBL" id="MCK8788062.1"/>
    </source>
</evidence>
<evidence type="ECO:0000313" key="3">
    <source>
        <dbReference type="Proteomes" id="UP001139516"/>
    </source>
</evidence>